<dbReference type="PANTHER" id="PTHR35147">
    <property type="entry name" value="CHEMORECEPTOR GLUTAMINE DEAMIDASE CHED-RELATED"/>
    <property type="match status" value="1"/>
</dbReference>
<dbReference type="SUPFAM" id="SSF64438">
    <property type="entry name" value="CNF1/YfiH-like putative cysteine hydrolases"/>
    <property type="match status" value="1"/>
</dbReference>
<dbReference type="Gene3D" id="3.30.1330.200">
    <property type="match status" value="1"/>
</dbReference>
<organism evidence="4 5">
    <name type="scientific">Citreimonas salinaria</name>
    <dbReference type="NCBI Taxonomy" id="321339"/>
    <lineage>
        <taxon>Bacteria</taxon>
        <taxon>Pseudomonadati</taxon>
        <taxon>Pseudomonadota</taxon>
        <taxon>Alphaproteobacteria</taxon>
        <taxon>Rhodobacterales</taxon>
        <taxon>Roseobacteraceae</taxon>
        <taxon>Citreimonas</taxon>
    </lineage>
</organism>
<protein>
    <recommendedName>
        <fullName evidence="3">Probable chemoreceptor glutamine deamidase CheD</fullName>
        <ecNumber evidence="3">3.5.1.44</ecNumber>
    </recommendedName>
</protein>
<evidence type="ECO:0000256" key="2">
    <source>
        <dbReference type="ARBA" id="ARBA00022801"/>
    </source>
</evidence>
<dbReference type="EC" id="3.5.1.44" evidence="3"/>
<dbReference type="STRING" id="321339.SAMN05444340_1076"/>
<dbReference type="EMBL" id="FNPF01000007">
    <property type="protein sequence ID" value="SDY38794.1"/>
    <property type="molecule type" value="Genomic_DNA"/>
</dbReference>
<accession>A0A1H3JHT9</accession>
<reference evidence="4 5" key="1">
    <citation type="submission" date="2016-10" db="EMBL/GenBank/DDBJ databases">
        <authorList>
            <person name="de Groot N.N."/>
        </authorList>
    </citation>
    <scope>NUCLEOTIDE SEQUENCE [LARGE SCALE GENOMIC DNA]</scope>
    <source>
        <strain evidence="4 5">DSM 26880</strain>
    </source>
</reference>
<sequence>MIAGHDQVINVVQGDFEISDRPNVILTTVLGSCVAVCLYDPVRQIGGMNHFLLPYGDSGGGVSMRYGTYAMELLINGLLKKGARKERLEAKVFGGARMNEKLRDIGSSNAAFAKEFLAEENIPIIAESLAGNAARRIRQWPTTGRVRQLLVENPTEIPVERPAPMPRTPKEDITLF</sequence>
<dbReference type="RefSeq" id="WP_089882943.1">
    <property type="nucleotide sequence ID" value="NZ_FNPF01000007.1"/>
</dbReference>
<evidence type="ECO:0000313" key="4">
    <source>
        <dbReference type="EMBL" id="SDY38794.1"/>
    </source>
</evidence>
<dbReference type="GO" id="GO:0006935">
    <property type="term" value="P:chemotaxis"/>
    <property type="evidence" value="ECO:0007669"/>
    <property type="project" value="UniProtKB-UniRule"/>
</dbReference>
<keyword evidence="2 3" id="KW-0378">Hydrolase</keyword>
<dbReference type="AlphaFoldDB" id="A0A1H3JHT9"/>
<dbReference type="InterPro" id="IPR005659">
    <property type="entry name" value="Chemorcpt_Glu_NH3ase_CheD"/>
</dbReference>
<dbReference type="Pfam" id="PF03975">
    <property type="entry name" value="CheD"/>
    <property type="match status" value="1"/>
</dbReference>
<dbReference type="PANTHER" id="PTHR35147:SF2">
    <property type="entry name" value="CHEMORECEPTOR GLUTAMINE DEAMIDASE CHED-RELATED"/>
    <property type="match status" value="1"/>
</dbReference>
<keyword evidence="1 3" id="KW-0145">Chemotaxis</keyword>
<evidence type="ECO:0000256" key="1">
    <source>
        <dbReference type="ARBA" id="ARBA00022500"/>
    </source>
</evidence>
<comment type="function">
    <text evidence="3">Probably deamidates glutamine residues to glutamate on methyl-accepting chemotaxis receptors (MCPs), playing an important role in chemotaxis.</text>
</comment>
<dbReference type="HAMAP" id="MF_01440">
    <property type="entry name" value="CheD"/>
    <property type="match status" value="1"/>
</dbReference>
<comment type="catalytic activity">
    <reaction evidence="3">
        <text>L-glutaminyl-[protein] + H2O = L-glutamyl-[protein] + NH4(+)</text>
        <dbReference type="Rhea" id="RHEA:16441"/>
        <dbReference type="Rhea" id="RHEA-COMP:10207"/>
        <dbReference type="Rhea" id="RHEA-COMP:10208"/>
        <dbReference type="ChEBI" id="CHEBI:15377"/>
        <dbReference type="ChEBI" id="CHEBI:28938"/>
        <dbReference type="ChEBI" id="CHEBI:29973"/>
        <dbReference type="ChEBI" id="CHEBI:30011"/>
        <dbReference type="EC" id="3.5.1.44"/>
    </reaction>
</comment>
<dbReference type="OrthoDB" id="9807202at2"/>
<keyword evidence="5" id="KW-1185">Reference proteome</keyword>
<comment type="similarity">
    <text evidence="3">Belongs to the CheD family.</text>
</comment>
<proteinExistence type="inferred from homology"/>
<name>A0A1H3JHT9_9RHOB</name>
<dbReference type="InterPro" id="IPR011324">
    <property type="entry name" value="Cytotoxic_necrot_fac-like_cat"/>
</dbReference>
<gene>
    <name evidence="3" type="primary">cheD</name>
    <name evidence="4" type="ORF">SAMN05444340_1076</name>
</gene>
<dbReference type="CDD" id="cd16352">
    <property type="entry name" value="CheD"/>
    <property type="match status" value="1"/>
</dbReference>
<evidence type="ECO:0000256" key="3">
    <source>
        <dbReference type="HAMAP-Rule" id="MF_01440"/>
    </source>
</evidence>
<dbReference type="GO" id="GO:0050568">
    <property type="term" value="F:protein-glutamine glutaminase activity"/>
    <property type="evidence" value="ECO:0007669"/>
    <property type="project" value="UniProtKB-UniRule"/>
</dbReference>
<dbReference type="Proteomes" id="UP000199286">
    <property type="component" value="Unassembled WGS sequence"/>
</dbReference>
<dbReference type="InterPro" id="IPR038592">
    <property type="entry name" value="CheD-like_sf"/>
</dbReference>
<evidence type="ECO:0000313" key="5">
    <source>
        <dbReference type="Proteomes" id="UP000199286"/>
    </source>
</evidence>